<accession>A0ACC2GQY2</accession>
<dbReference type="EMBL" id="CM055737">
    <property type="protein sequence ID" value="KAJ8006094.1"/>
    <property type="molecule type" value="Genomic_DNA"/>
</dbReference>
<gene>
    <name evidence="1" type="ORF">DPEC_G00124690</name>
</gene>
<evidence type="ECO:0000313" key="1">
    <source>
        <dbReference type="EMBL" id="KAJ8006094.1"/>
    </source>
</evidence>
<keyword evidence="2" id="KW-1185">Reference proteome</keyword>
<protein>
    <submittedName>
        <fullName evidence="1">Uncharacterized protein</fullName>
    </submittedName>
</protein>
<dbReference type="Proteomes" id="UP001157502">
    <property type="component" value="Chromosome 10"/>
</dbReference>
<comment type="caution">
    <text evidence="1">The sequence shown here is derived from an EMBL/GenBank/DDBJ whole genome shotgun (WGS) entry which is preliminary data.</text>
</comment>
<proteinExistence type="predicted"/>
<organism evidence="1 2">
    <name type="scientific">Dallia pectoralis</name>
    <name type="common">Alaska blackfish</name>
    <dbReference type="NCBI Taxonomy" id="75939"/>
    <lineage>
        <taxon>Eukaryota</taxon>
        <taxon>Metazoa</taxon>
        <taxon>Chordata</taxon>
        <taxon>Craniata</taxon>
        <taxon>Vertebrata</taxon>
        <taxon>Euteleostomi</taxon>
        <taxon>Actinopterygii</taxon>
        <taxon>Neopterygii</taxon>
        <taxon>Teleostei</taxon>
        <taxon>Protacanthopterygii</taxon>
        <taxon>Esociformes</taxon>
        <taxon>Umbridae</taxon>
        <taxon>Dallia</taxon>
    </lineage>
</organism>
<evidence type="ECO:0000313" key="2">
    <source>
        <dbReference type="Proteomes" id="UP001157502"/>
    </source>
</evidence>
<name>A0ACC2GQY2_DALPE</name>
<sequence length="83" mass="9000">MRRMYPCHGISQDVPVTLIRIALSVGSVPDEGTVLQETEHTMKAWKTDCGAGIPGEVQSPICTPSIPVLQSHLFACRNTLGPR</sequence>
<reference evidence="1" key="1">
    <citation type="submission" date="2021-05" db="EMBL/GenBank/DDBJ databases">
        <authorList>
            <person name="Pan Q."/>
            <person name="Jouanno E."/>
            <person name="Zahm M."/>
            <person name="Klopp C."/>
            <person name="Cabau C."/>
            <person name="Louis A."/>
            <person name="Berthelot C."/>
            <person name="Parey E."/>
            <person name="Roest Crollius H."/>
            <person name="Montfort J."/>
            <person name="Robinson-Rechavi M."/>
            <person name="Bouchez O."/>
            <person name="Lampietro C."/>
            <person name="Lopez Roques C."/>
            <person name="Donnadieu C."/>
            <person name="Postlethwait J."/>
            <person name="Bobe J."/>
            <person name="Dillon D."/>
            <person name="Chandos A."/>
            <person name="von Hippel F."/>
            <person name="Guiguen Y."/>
        </authorList>
    </citation>
    <scope>NUCLEOTIDE SEQUENCE</scope>
    <source>
        <strain evidence="1">YG-Jan2019</strain>
    </source>
</reference>